<evidence type="ECO:0000313" key="13">
    <source>
        <dbReference type="Proteomes" id="UP001454036"/>
    </source>
</evidence>
<accession>A0AAV3NKQ5</accession>
<dbReference type="GO" id="GO:0071596">
    <property type="term" value="P:ubiquitin-dependent protein catabolic process via the N-end rule pathway"/>
    <property type="evidence" value="ECO:0007669"/>
    <property type="project" value="UniProtKB-UniRule"/>
</dbReference>
<dbReference type="SUPFAM" id="SSF57850">
    <property type="entry name" value="RING/U-box"/>
    <property type="match status" value="1"/>
</dbReference>
<evidence type="ECO:0000256" key="8">
    <source>
        <dbReference type="ARBA" id="ARBA00046341"/>
    </source>
</evidence>
<keyword evidence="7 10" id="KW-0862">Zinc</keyword>
<evidence type="ECO:0000256" key="1">
    <source>
        <dbReference type="ARBA" id="ARBA00000900"/>
    </source>
</evidence>
<dbReference type="InterPro" id="IPR055194">
    <property type="entry name" value="UBR1-like_WH"/>
</dbReference>
<keyword evidence="3 10" id="KW-0808">Transferase</keyword>
<reference evidence="12 13" key="1">
    <citation type="submission" date="2024-01" db="EMBL/GenBank/DDBJ databases">
        <title>The complete chloroplast genome sequence of Lithospermum erythrorhizon: insights into the phylogenetic relationship among Boraginaceae species and the maternal lineages of purple gromwells.</title>
        <authorList>
            <person name="Okada T."/>
            <person name="Watanabe K."/>
        </authorList>
    </citation>
    <scope>NUCLEOTIDE SEQUENCE [LARGE SCALE GENOMIC DNA]</scope>
</reference>
<dbReference type="InterPro" id="IPR044046">
    <property type="entry name" value="E3_ligase_UBR-like_C"/>
</dbReference>
<evidence type="ECO:0000256" key="6">
    <source>
        <dbReference type="ARBA" id="ARBA00022786"/>
    </source>
</evidence>
<dbReference type="PANTHER" id="PTHR21497">
    <property type="entry name" value="UBIQUITIN LIGASE E3 ALPHA-RELATED"/>
    <property type="match status" value="1"/>
</dbReference>
<dbReference type="GO" id="GO:0016874">
    <property type="term" value="F:ligase activity"/>
    <property type="evidence" value="ECO:0007669"/>
    <property type="project" value="UniProtKB-KW"/>
</dbReference>
<dbReference type="GO" id="GO:0061630">
    <property type="term" value="F:ubiquitin protein ligase activity"/>
    <property type="evidence" value="ECO:0007669"/>
    <property type="project" value="UniProtKB-UniRule"/>
</dbReference>
<dbReference type="GO" id="GO:0005737">
    <property type="term" value="C:cytoplasm"/>
    <property type="evidence" value="ECO:0007669"/>
    <property type="project" value="TreeGrafter"/>
</dbReference>
<keyword evidence="6 10" id="KW-0833">Ubl conjugation pathway</keyword>
<comment type="function">
    <text evidence="10">Ubiquitin ligase protein which is a component of the N-end rule pathway. Recognizes and binds to proteins bearing specific N-terminal residues that are destabilizing according to the N-end rule, leading to their ubiquitination and subsequent degradation.</text>
</comment>
<organism evidence="12 13">
    <name type="scientific">Lithospermum erythrorhizon</name>
    <name type="common">Purple gromwell</name>
    <name type="synonym">Lithospermum officinale var. erythrorhizon</name>
    <dbReference type="NCBI Taxonomy" id="34254"/>
    <lineage>
        <taxon>Eukaryota</taxon>
        <taxon>Viridiplantae</taxon>
        <taxon>Streptophyta</taxon>
        <taxon>Embryophyta</taxon>
        <taxon>Tracheophyta</taxon>
        <taxon>Spermatophyta</taxon>
        <taxon>Magnoliopsida</taxon>
        <taxon>eudicotyledons</taxon>
        <taxon>Gunneridae</taxon>
        <taxon>Pentapetalae</taxon>
        <taxon>asterids</taxon>
        <taxon>lamiids</taxon>
        <taxon>Boraginales</taxon>
        <taxon>Boraginaceae</taxon>
        <taxon>Boraginoideae</taxon>
        <taxon>Lithospermeae</taxon>
        <taxon>Lithospermum</taxon>
    </lineage>
</organism>
<gene>
    <name evidence="12" type="ORF">LIER_01387</name>
</gene>
<evidence type="ECO:0000256" key="4">
    <source>
        <dbReference type="ARBA" id="ARBA00022723"/>
    </source>
</evidence>
<dbReference type="Proteomes" id="UP001454036">
    <property type="component" value="Unassembled WGS sequence"/>
</dbReference>
<sequence>MELDSSPERSRVDYLNPRERIIKRLAHMGIPEENLKQPHLDLIAHLKSNTIVIGELVSAIFPPDKEVVEVILEGQEEGSMIGVSVEDIYHESMIWLRCLMFEGDVSSALEELGEMNGQRGVCGAVWGNNDIAYRCRTCEHDPTCAICVPCFLNGNHKDHDYSIIYTGGGCCDCGDVTAWKREGFCSKHRGAEQIQPLPEKFSNSMGPVLDSLLHFWKKKLLFSESIFQRSPQIDDHPVEWKNVADELTSSVVEMLLEFCQHSESLLSFISQRVFSAVGLLDILLRAERLLNDDVVRKLHELLLKFLGEPQFKYEFAKIFLSYYPATVKDAVKENNDLVFKKFPLLSTFSVQILTVPTLTPRLVKEMNLLSILFDCLGEIFSSCAGEDNKLQVNKWANLYDTTIRVVEDIRFVMSHSEVPKYVTNDRRDILRSWMRILFFVQGMNPQKRETSIHVEEDNDSIHLPFILCHSIANIHSLLVTGAFSDSVNEETQDESIVMRKQEFDDQDSVRHSKVGRLSEESSVCNVAGWNASDHAAKSSEMKNTYNPLPSSVVWLTFECLKALEYWLVDNTSRGIVGVLSPKMSYNTGNNLLTLRRTLSKFRRGARSYDQEASSDDCRPDGKHTTELEAIRVLSSSDWPEMVFDVSSQEISVHIPLHRLLSIILQRAFKMCYGDSPTSTTSSSYSDGPLPAGCYDFFGHILGSYHPHGFSAFLMEHPLRLRVFCAEVYAGMWRRNGDGAILSTEWYRSVRWSEQGLEFDLFLLQCCAALAPADLYVQRILERFGLSKYLSLNIERSSEFEPILVQEMLTLIIQIIKERRFSGYSTDECLRRELVYKLSISNWPRSLLVKSLPRDLSKVEKLQETLDNIADYSNPSGVNQGMYKLKTPHWKELDLYHPRFNPRDLQIAEERFLRFCNCSAMASQLPKWSKIYYPLRGVARIATCKITAQIVHAVLFYAVNTEKSTASRSPDSVLIPALHLLSLALDVCYVQKKSDDRLCHVDDVIPILAFAGEERGMSRHVDQSMLSLLVLLLRKYQKESVNNPREDSNYNISLLIENMLKKFAELDSKCMVKLQHLAPDLVSQVIDEGERSQMPFESDADKHKAKARERQAAMLEKMKAQQSKFLENIDSSLDDDMDEKEHENEMSFMDVGNSPEESTQIICSHCHDPDSRSPVSYLVLLQKSRLLSFIDRAPPIWDQGFRSGKELASASSNMIEVSLPGRNTSQSSEVFLPKMFHLIQHGVNQLAAEGQPGEVKPIMEYIKARFPSLNVLMPRTDVYSEANIAPSVESLEKDIYTLVRDDMRSCLPSADVSKKFEKLPYIGDNEVVDPDNDPLFLAKFIAALAKENLDNPSGSDNSDGSSQSHSNMLLPVCDGTGPHDCDGIYLTSCGHAVHQECLDRYLSSLRQTRRIVFEGGNVDPDQGEFLCPVCRGLSNSVLPASSLKSDNVHVTRQLDTVGSPSFLTGGWKSLLLQEALCLLRSAAKVAGSNDVVRSFPLQCPATKLNLDPFCRVLGGMYVSGKDELSGSCRLGQSPLMLWDTLKYSLISTELASRSRKSSLAPNHSLSAFYMNLKSSNCFILSLLLDIVQRVRSTNPLSSLLRLKGIQHFAQSICSSVPSDKIREPSPGQGGSVQQILEKCGSESQCREIRLWRGASDPIIARDPFSSFMWILFCLPSGFMVSEESFLSLVHMFYVVIITQAAITYIRKCGWCNTDMGHQDVVFADIYKFMAEYEVGMQYFESDYIDSVKDMKDTIRRLSFPYLRRCALLWKLINSSQSAPFNDGTEGSVESIWMGDDSTEFTNNVGEELVEIGKLENLFKIPLLDVISGDGLVRSVVHGWLHHFSKELKARCLPRALYVSPAVPLRLMCLPRLYQDILQRYIKHQCPDCGLVEDDRALCLVCGKLCSPIWNTCCRESGCQAHALSCGAGTGVFLLIKKTTVLLQRSARQASWPSPYLDSFGEEDIDMQRGKPLYLNEERYAALTHMVASHGIDRSSRVLRQTTIGGFFIL</sequence>
<dbReference type="PANTHER" id="PTHR21497:SF53">
    <property type="entry name" value="E3 UBIQUITIN-PROTEIN LIGASE PRT6"/>
    <property type="match status" value="1"/>
</dbReference>
<dbReference type="InterPro" id="IPR003126">
    <property type="entry name" value="Znf_UBR"/>
</dbReference>
<dbReference type="SMART" id="SM00396">
    <property type="entry name" value="ZnF_UBR1"/>
    <property type="match status" value="1"/>
</dbReference>
<evidence type="ECO:0000256" key="3">
    <source>
        <dbReference type="ARBA" id="ARBA00022679"/>
    </source>
</evidence>
<dbReference type="EC" id="2.3.2.27" evidence="10"/>
<comment type="similarity">
    <text evidence="8 10">Belongs to the E3 ubiquitin-protein ligase UBR1-like family.</text>
</comment>
<dbReference type="FunFam" id="2.10.110.30:FF:000002">
    <property type="entry name" value="Putative e3 ubiquitin-protein ligase ubr3"/>
    <property type="match status" value="1"/>
</dbReference>
<dbReference type="Pfam" id="PF02207">
    <property type="entry name" value="zf-UBR"/>
    <property type="match status" value="1"/>
</dbReference>
<comment type="pathway">
    <text evidence="2 10">Protein modification; protein ubiquitination.</text>
</comment>
<dbReference type="InterPro" id="IPR039164">
    <property type="entry name" value="UBR1-like"/>
</dbReference>
<keyword evidence="5 10" id="KW-0863">Zinc-finger</keyword>
<feature type="zinc finger region" description="UBR-type" evidence="9">
    <location>
        <begin position="120"/>
        <end position="190"/>
    </location>
</feature>
<dbReference type="Pfam" id="PF22960">
    <property type="entry name" value="WHD_UBR1"/>
    <property type="match status" value="1"/>
</dbReference>
<dbReference type="Gene3D" id="3.30.40.10">
    <property type="entry name" value="Zinc/RING finger domain, C3HC4 (zinc finger)"/>
    <property type="match status" value="1"/>
</dbReference>
<evidence type="ECO:0000256" key="10">
    <source>
        <dbReference type="RuleBase" id="RU366018"/>
    </source>
</evidence>
<name>A0AAV3NKQ5_LITER</name>
<dbReference type="Gene3D" id="2.10.110.30">
    <property type="match status" value="1"/>
</dbReference>
<dbReference type="GO" id="GO:0008270">
    <property type="term" value="F:zinc ion binding"/>
    <property type="evidence" value="ECO:0007669"/>
    <property type="project" value="UniProtKB-UniRule"/>
</dbReference>
<proteinExistence type="inferred from homology"/>
<keyword evidence="4 10" id="KW-0479">Metal-binding</keyword>
<comment type="caution">
    <text evidence="12">The sequence shown here is derived from an EMBL/GenBank/DDBJ whole genome shotgun (WGS) entry which is preliminary data.</text>
</comment>
<dbReference type="GO" id="GO:0000151">
    <property type="term" value="C:ubiquitin ligase complex"/>
    <property type="evidence" value="ECO:0007669"/>
    <property type="project" value="TreeGrafter"/>
</dbReference>
<evidence type="ECO:0000256" key="7">
    <source>
        <dbReference type="ARBA" id="ARBA00022833"/>
    </source>
</evidence>
<dbReference type="Pfam" id="PF18995">
    <property type="entry name" value="PRT6_C"/>
    <property type="match status" value="1"/>
</dbReference>
<dbReference type="CDD" id="cd19673">
    <property type="entry name" value="UBR-box_UBR3"/>
    <property type="match status" value="1"/>
</dbReference>
<keyword evidence="12" id="KW-0436">Ligase</keyword>
<dbReference type="PROSITE" id="PS51157">
    <property type="entry name" value="ZF_UBR"/>
    <property type="match status" value="1"/>
</dbReference>
<evidence type="ECO:0000256" key="2">
    <source>
        <dbReference type="ARBA" id="ARBA00004906"/>
    </source>
</evidence>
<dbReference type="EMBL" id="BAABME010000133">
    <property type="protein sequence ID" value="GAA0139942.1"/>
    <property type="molecule type" value="Genomic_DNA"/>
</dbReference>
<evidence type="ECO:0000256" key="5">
    <source>
        <dbReference type="ARBA" id="ARBA00022771"/>
    </source>
</evidence>
<evidence type="ECO:0000259" key="11">
    <source>
        <dbReference type="PROSITE" id="PS51157"/>
    </source>
</evidence>
<dbReference type="CDD" id="cd16482">
    <property type="entry name" value="RING-H2_UBR1-like"/>
    <property type="match status" value="1"/>
</dbReference>
<protein>
    <recommendedName>
        <fullName evidence="10">E3 ubiquitin-protein ligase</fullName>
        <ecNumber evidence="10">2.3.2.27</ecNumber>
    </recommendedName>
</protein>
<dbReference type="GO" id="GO:0016567">
    <property type="term" value="P:protein ubiquitination"/>
    <property type="evidence" value="ECO:0007669"/>
    <property type="project" value="UniProtKB-UniRule"/>
</dbReference>
<evidence type="ECO:0000256" key="9">
    <source>
        <dbReference type="PROSITE-ProRule" id="PRU00508"/>
    </source>
</evidence>
<dbReference type="InterPro" id="IPR013083">
    <property type="entry name" value="Znf_RING/FYVE/PHD"/>
</dbReference>
<comment type="catalytic activity">
    <reaction evidence="1 10">
        <text>S-ubiquitinyl-[E2 ubiquitin-conjugating enzyme]-L-cysteine + [acceptor protein]-L-lysine = [E2 ubiquitin-conjugating enzyme]-L-cysteine + N(6)-ubiquitinyl-[acceptor protein]-L-lysine.</text>
        <dbReference type="EC" id="2.3.2.27"/>
    </reaction>
</comment>
<evidence type="ECO:0000313" key="12">
    <source>
        <dbReference type="EMBL" id="GAA0139942.1"/>
    </source>
</evidence>
<feature type="domain" description="UBR-type" evidence="11">
    <location>
        <begin position="120"/>
        <end position="190"/>
    </location>
</feature>
<keyword evidence="13" id="KW-1185">Reference proteome</keyword>